<feature type="binding site" evidence="4">
    <location>
        <position position="101"/>
    </location>
    <ligand>
        <name>Zn(2+)</name>
        <dbReference type="ChEBI" id="CHEBI:29105"/>
        <label>3</label>
    </ligand>
</feature>
<feature type="domain" description="Polymerase/histidinol phosphatase N-terminal" evidence="5">
    <location>
        <begin position="4"/>
        <end position="78"/>
    </location>
</feature>
<gene>
    <name evidence="6" type="ORF">HA49_10915</name>
</gene>
<dbReference type="InterPro" id="IPR003141">
    <property type="entry name" value="Pol/His_phosphatase_N"/>
</dbReference>
<sequence>MYPVDLHMHTVASTHAYSTLHDYIREAKSRGIRLFSITDHGPDMADAPHYWHFMNMRIWPRVVDGVGILRGIEANIKNRQGEIDCTGPMLDALDLILAGFHEPVLAPSDKVMHTDAMIATISAGDVHIISHPGNPKYPIDIAEVAKAAAACNVALEINNSSFIHSRPGSEPQCRAIAEAVGNAGGLVALGSDSHTAFTLGHFEQSLRILRQVDFPEGQILNTSPRNLLDFLEMRGGKPIEELADLS</sequence>
<feature type="binding site" evidence="4">
    <location>
        <position position="194"/>
    </location>
    <ligand>
        <name>Zn(2+)</name>
        <dbReference type="ChEBI" id="CHEBI:29105"/>
        <label>2</label>
    </ligand>
</feature>
<dbReference type="InterPro" id="IPR050243">
    <property type="entry name" value="PHP_phosphatase"/>
</dbReference>
<dbReference type="CDD" id="cd07437">
    <property type="entry name" value="PHP_HisPPase_Ycdx_like"/>
    <property type="match status" value="1"/>
</dbReference>
<proteinExistence type="inferred from homology"/>
<dbReference type="eggNOG" id="COG1387">
    <property type="taxonomic scope" value="Bacteria"/>
</dbReference>
<dbReference type="InterPro" id="IPR004013">
    <property type="entry name" value="PHP_dom"/>
</dbReference>
<feature type="binding site" evidence="4">
    <location>
        <position position="9"/>
    </location>
    <ligand>
        <name>Zn(2+)</name>
        <dbReference type="ChEBI" id="CHEBI:29105"/>
        <label>1</label>
    </ligand>
</feature>
<feature type="binding site" evidence="4">
    <location>
        <position position="131"/>
    </location>
    <ligand>
        <name>Zn(2+)</name>
        <dbReference type="ChEBI" id="CHEBI:29105"/>
        <label>3</label>
    </ligand>
</feature>
<evidence type="ECO:0000256" key="3">
    <source>
        <dbReference type="ARBA" id="ARBA00022833"/>
    </source>
</evidence>
<keyword evidence="2 4" id="KW-0378">Hydrolase</keyword>
<dbReference type="RefSeq" id="WP_038020241.1">
    <property type="nucleotide sequence ID" value="NZ_JPKR02000002.1"/>
</dbReference>
<evidence type="ECO:0000256" key="4">
    <source>
        <dbReference type="HAMAP-Rule" id="MF_01561"/>
    </source>
</evidence>
<dbReference type="Gene3D" id="3.20.20.140">
    <property type="entry name" value="Metal-dependent hydrolases"/>
    <property type="match status" value="1"/>
</dbReference>
<feature type="binding site" evidence="4">
    <location>
        <position position="73"/>
    </location>
    <ligand>
        <name>Zn(2+)</name>
        <dbReference type="ChEBI" id="CHEBI:29105"/>
        <label>1</label>
    </ligand>
</feature>
<dbReference type="GO" id="GO:0016791">
    <property type="term" value="F:phosphatase activity"/>
    <property type="evidence" value="ECO:0007669"/>
    <property type="project" value="UniProtKB-UniRule"/>
</dbReference>
<feature type="binding site" evidence="4">
    <location>
        <position position="40"/>
    </location>
    <ligand>
        <name>Zn(2+)</name>
        <dbReference type="ChEBI" id="CHEBI:29105"/>
        <label>2</label>
    </ligand>
</feature>
<dbReference type="PANTHER" id="PTHR36928:SF1">
    <property type="entry name" value="PHOSPHATASE YCDX-RELATED"/>
    <property type="match status" value="1"/>
</dbReference>
<dbReference type="InterPro" id="IPR023710">
    <property type="entry name" value="Phosphatase_YcdX_put"/>
</dbReference>
<dbReference type="Proteomes" id="UP000029577">
    <property type="component" value="Unassembled WGS sequence"/>
</dbReference>
<keyword evidence="1 4" id="KW-0479">Metal-binding</keyword>
<organism evidence="6 7">
    <name type="scientific">Tatumella morbirosei</name>
    <dbReference type="NCBI Taxonomy" id="642227"/>
    <lineage>
        <taxon>Bacteria</taxon>
        <taxon>Pseudomonadati</taxon>
        <taxon>Pseudomonadota</taxon>
        <taxon>Gammaproteobacteria</taxon>
        <taxon>Enterobacterales</taxon>
        <taxon>Erwiniaceae</taxon>
        <taxon>Tatumella</taxon>
    </lineage>
</organism>
<evidence type="ECO:0000313" key="6">
    <source>
        <dbReference type="EMBL" id="KGD73746.1"/>
    </source>
</evidence>
<comment type="caution">
    <text evidence="6">The sequence shown here is derived from an EMBL/GenBank/DDBJ whole genome shotgun (WGS) entry which is preliminary data.</text>
</comment>
<dbReference type="Pfam" id="PF02811">
    <property type="entry name" value="PHP"/>
    <property type="match status" value="1"/>
</dbReference>
<feature type="binding site" evidence="4">
    <location>
        <position position="73"/>
    </location>
    <ligand>
        <name>Zn(2+)</name>
        <dbReference type="ChEBI" id="CHEBI:29105"/>
        <label>3</label>
    </ligand>
</feature>
<dbReference type="GO" id="GO:0008270">
    <property type="term" value="F:zinc ion binding"/>
    <property type="evidence" value="ECO:0007669"/>
    <property type="project" value="UniProtKB-UniRule"/>
</dbReference>
<comment type="subunit">
    <text evidence="4">Homotrimer.</text>
</comment>
<comment type="similarity">
    <text evidence="4">Belongs to the PHP family.</text>
</comment>
<dbReference type="NCBIfam" id="NF006702">
    <property type="entry name" value="PRK09248.1"/>
    <property type="match status" value="1"/>
</dbReference>
<evidence type="ECO:0000313" key="7">
    <source>
        <dbReference type="Proteomes" id="UP000029577"/>
    </source>
</evidence>
<accession>A0A095TA25</accession>
<dbReference type="SMART" id="SM00481">
    <property type="entry name" value="POLIIIAc"/>
    <property type="match status" value="1"/>
</dbReference>
<dbReference type="GO" id="GO:0005829">
    <property type="term" value="C:cytosol"/>
    <property type="evidence" value="ECO:0007669"/>
    <property type="project" value="TreeGrafter"/>
</dbReference>
<dbReference type="FunFam" id="3.20.20.140:FF:000008">
    <property type="entry name" value="Probable phosphatase YcdX"/>
    <property type="match status" value="1"/>
</dbReference>
<dbReference type="EMBL" id="JPKR02000002">
    <property type="protein sequence ID" value="KGD73746.1"/>
    <property type="molecule type" value="Genomic_DNA"/>
</dbReference>
<feature type="binding site" evidence="4">
    <location>
        <position position="15"/>
    </location>
    <ligand>
        <name>Zn(2+)</name>
        <dbReference type="ChEBI" id="CHEBI:29105"/>
        <label>2</label>
    </ligand>
</feature>
<keyword evidence="7" id="KW-1185">Reference proteome</keyword>
<dbReference type="GO" id="GO:0071978">
    <property type="term" value="P:bacterial-type flagellum-dependent swarming motility"/>
    <property type="evidence" value="ECO:0007669"/>
    <property type="project" value="TreeGrafter"/>
</dbReference>
<dbReference type="PANTHER" id="PTHR36928">
    <property type="entry name" value="PHOSPHATASE YCDX-RELATED"/>
    <property type="match status" value="1"/>
</dbReference>
<reference evidence="6" key="1">
    <citation type="submission" date="2014-12" db="EMBL/GenBank/DDBJ databases">
        <title>The draft genome of the Tatumella morbirosei type strain, LMG23360T isolated from pineapple rot.</title>
        <authorList>
            <person name="Smits T.H."/>
            <person name="Palmer M."/>
            <person name="Venter S.N."/>
            <person name="Duffy B."/>
            <person name="Steenkamp E.T."/>
            <person name="Chan W.Y."/>
            <person name="Coutinho T.A."/>
            <person name="Coetzee M.P."/>
            <person name="De Maayer P."/>
        </authorList>
    </citation>
    <scope>NUCLEOTIDE SEQUENCE [LARGE SCALE GENOMIC DNA]</scope>
    <source>
        <strain evidence="6">LMG 23360</strain>
    </source>
</reference>
<dbReference type="STRING" id="642227.HA49_10915"/>
<dbReference type="SUPFAM" id="SSF89550">
    <property type="entry name" value="PHP domain-like"/>
    <property type="match status" value="1"/>
</dbReference>
<protein>
    <submittedName>
        <fullName evidence="6">Hydrolase</fullName>
    </submittedName>
</protein>
<comment type="cofactor">
    <cofactor evidence="4">
        <name>Zn(2+)</name>
        <dbReference type="ChEBI" id="CHEBI:29105"/>
    </cofactor>
    <text evidence="4">Binds 3 Zn(2+) ions per subunit.</text>
</comment>
<dbReference type="HAMAP" id="MF_01561">
    <property type="entry name" value="YcdX_phosphat"/>
    <property type="match status" value="1"/>
</dbReference>
<feature type="binding site" evidence="4">
    <location>
        <position position="7"/>
    </location>
    <ligand>
        <name>Zn(2+)</name>
        <dbReference type="ChEBI" id="CHEBI:29105"/>
        <label>1</label>
    </ligand>
</feature>
<keyword evidence="3 4" id="KW-0862">Zinc</keyword>
<name>A0A095TA25_9GAMM</name>
<feature type="binding site" evidence="4">
    <location>
        <position position="192"/>
    </location>
    <ligand>
        <name>Zn(2+)</name>
        <dbReference type="ChEBI" id="CHEBI:29105"/>
        <label>1</label>
    </ligand>
</feature>
<evidence type="ECO:0000256" key="2">
    <source>
        <dbReference type="ARBA" id="ARBA00022801"/>
    </source>
</evidence>
<evidence type="ECO:0000259" key="5">
    <source>
        <dbReference type="SMART" id="SM00481"/>
    </source>
</evidence>
<dbReference type="AlphaFoldDB" id="A0A095TA25"/>
<evidence type="ECO:0000256" key="1">
    <source>
        <dbReference type="ARBA" id="ARBA00022723"/>
    </source>
</evidence>
<dbReference type="InterPro" id="IPR016195">
    <property type="entry name" value="Pol/histidinol_Pase-like"/>
</dbReference>
<dbReference type="OrthoDB" id="9808747at2"/>